<keyword evidence="3" id="KW-1185">Reference proteome</keyword>
<keyword evidence="1" id="KW-0472">Membrane</keyword>
<keyword evidence="1" id="KW-0812">Transmembrane</keyword>
<evidence type="ECO:0008006" key="4">
    <source>
        <dbReference type="Google" id="ProtNLM"/>
    </source>
</evidence>
<gene>
    <name evidence="2" type="ORF">B0T46_04400</name>
</gene>
<evidence type="ECO:0000313" key="3">
    <source>
        <dbReference type="Proteomes" id="UP000188836"/>
    </source>
</evidence>
<dbReference type="RefSeq" id="WP_077115193.1">
    <property type="nucleotide sequence ID" value="NZ_MUKP01000004.1"/>
</dbReference>
<feature type="transmembrane region" description="Helical" evidence="1">
    <location>
        <begin position="275"/>
        <end position="298"/>
    </location>
</feature>
<sequence length="300" mass="32926">MLVKVQNSTGSNAEQALIGWLRTWKDPGSPHGVATINCSLFQAGTLHQFDAVIWTPTSCVVIEAAALQSPQHGTLHIPLNGAWTVAGETAVFAGTDRRTLLERSRDHTFALQSWLAARGLGQRAVHGIALVVPPREAKLQVEQAWSDPGFDVILGDDPDRLRHYFDVLAQSEKHLWTANDVAVAFRGLGILPYLPAPQELLAEGFLGPIDVTLWHGGPAQAQAEQYAEELAAAQREADKPSMLRAIRSPWYSPWRLYPRETGDVDFGRALMRATLAIGMFVAIAWMIWFIVSAVATYMPG</sequence>
<dbReference type="Proteomes" id="UP000188836">
    <property type="component" value="Unassembled WGS sequence"/>
</dbReference>
<dbReference type="EMBL" id="MUMY01000003">
    <property type="protein sequence ID" value="ONM49680.1"/>
    <property type="molecule type" value="Genomic_DNA"/>
</dbReference>
<comment type="caution">
    <text evidence="2">The sequence shown here is derived from an EMBL/GenBank/DDBJ whole genome shotgun (WGS) entry which is preliminary data.</text>
</comment>
<keyword evidence="1" id="KW-1133">Transmembrane helix</keyword>
<evidence type="ECO:0000313" key="2">
    <source>
        <dbReference type="EMBL" id="ONM49680.1"/>
    </source>
</evidence>
<dbReference type="OrthoDB" id="4515913at2"/>
<accession>A0A1V2TJI1</accession>
<evidence type="ECO:0000256" key="1">
    <source>
        <dbReference type="SAM" id="Phobius"/>
    </source>
</evidence>
<dbReference type="STRING" id="1538463.B0T36_09175"/>
<proteinExistence type="predicted"/>
<name>A0A1V2TJI1_9NOCA</name>
<reference evidence="2 3" key="1">
    <citation type="journal article" date="2016" name="Antonie Van Leeuwenhoek">
        <title>Nocardia donostiensis sp. nov., isolated from human respiratory specimens.</title>
        <authorList>
            <person name="Ercibengoa M."/>
            <person name="Bell M."/>
            <person name="Marimon J.M."/>
            <person name="Humrighouse B."/>
            <person name="Klenk H.P."/>
            <person name="Potter G."/>
            <person name="Perez-Trallero E."/>
        </authorList>
    </citation>
    <scope>NUCLEOTIDE SEQUENCE [LARGE SCALE GENOMIC DNA]</scope>
    <source>
        <strain evidence="2 3">X1655</strain>
    </source>
</reference>
<dbReference type="AlphaFoldDB" id="A0A1V2TJI1"/>
<organism evidence="2 3">
    <name type="scientific">Nocardia donostiensis</name>
    <dbReference type="NCBI Taxonomy" id="1538463"/>
    <lineage>
        <taxon>Bacteria</taxon>
        <taxon>Bacillati</taxon>
        <taxon>Actinomycetota</taxon>
        <taxon>Actinomycetes</taxon>
        <taxon>Mycobacteriales</taxon>
        <taxon>Nocardiaceae</taxon>
        <taxon>Nocardia</taxon>
    </lineage>
</organism>
<protein>
    <recommendedName>
        <fullName evidence="4">NERD domain-containing protein</fullName>
    </recommendedName>
</protein>